<protein>
    <submittedName>
        <fullName evidence="2">Uncharacterized protein</fullName>
    </submittedName>
</protein>
<accession>A0AAV3VUQ0</accession>
<keyword evidence="1" id="KW-0812">Transmembrane</keyword>
<proteinExistence type="predicted"/>
<evidence type="ECO:0000313" key="3">
    <source>
        <dbReference type="Proteomes" id="UP000325212"/>
    </source>
</evidence>
<keyword evidence="1" id="KW-1133">Transmembrane helix</keyword>
<comment type="caution">
    <text evidence="2">The sequence shown here is derived from an EMBL/GenBank/DDBJ whole genome shotgun (WGS) entry which is preliminary data.</text>
</comment>
<keyword evidence="1" id="KW-0472">Membrane</keyword>
<gene>
    <name evidence="2" type="ORF">CDIOL_02780</name>
</gene>
<dbReference type="EMBL" id="BJLA01000001">
    <property type="protein sequence ID" value="GEA29355.1"/>
    <property type="molecule type" value="Genomic_DNA"/>
</dbReference>
<feature type="transmembrane region" description="Helical" evidence="1">
    <location>
        <begin position="26"/>
        <end position="45"/>
    </location>
</feature>
<keyword evidence="3" id="KW-1185">Reference proteome</keyword>
<name>A0AAV3VUQ0_9CLOT</name>
<evidence type="ECO:0000256" key="1">
    <source>
        <dbReference type="SAM" id="Phobius"/>
    </source>
</evidence>
<evidence type="ECO:0000313" key="2">
    <source>
        <dbReference type="EMBL" id="GEA29355.1"/>
    </source>
</evidence>
<reference evidence="2 3" key="1">
    <citation type="submission" date="2019-06" db="EMBL/GenBank/DDBJ databases">
        <title>Draft genome sequence of Clostridium diolis DSM 15410.</title>
        <authorList>
            <person name="Kobayashi H."/>
            <person name="Tanizawa Y."/>
            <person name="Tohno M."/>
        </authorList>
    </citation>
    <scope>NUCLEOTIDE SEQUENCE [LARGE SCALE GENOMIC DNA]</scope>
    <source>
        <strain evidence="2 3">DSM 15410</strain>
    </source>
</reference>
<dbReference type="Proteomes" id="UP000325212">
    <property type="component" value="Unassembled WGS sequence"/>
</dbReference>
<dbReference type="AlphaFoldDB" id="A0AAV3VUQ0"/>
<sequence length="56" mass="6651">MFIYTKDSIAYKIYLNFLTCLYNNTFYFSFLCPSIIMFLSILTKVPTSNTHKHIKT</sequence>
<organism evidence="2 3">
    <name type="scientific">Clostridium diolis</name>
    <dbReference type="NCBI Taxonomy" id="223919"/>
    <lineage>
        <taxon>Bacteria</taxon>
        <taxon>Bacillati</taxon>
        <taxon>Bacillota</taxon>
        <taxon>Clostridia</taxon>
        <taxon>Eubacteriales</taxon>
        <taxon>Clostridiaceae</taxon>
        <taxon>Clostridium</taxon>
    </lineage>
</organism>